<dbReference type="InterPro" id="IPR001279">
    <property type="entry name" value="Metallo-B-lactamas"/>
</dbReference>
<dbReference type="InterPro" id="IPR050698">
    <property type="entry name" value="MBL"/>
</dbReference>
<accession>A0AA96GD60</accession>
<dbReference type="InterPro" id="IPR011108">
    <property type="entry name" value="RMMBL"/>
</dbReference>
<evidence type="ECO:0000256" key="1">
    <source>
        <dbReference type="ARBA" id="ARBA00022801"/>
    </source>
</evidence>
<dbReference type="SMART" id="SM00849">
    <property type="entry name" value="Lactamase_B"/>
    <property type="match status" value="1"/>
</dbReference>
<dbReference type="Gene3D" id="3.40.50.10890">
    <property type="match status" value="1"/>
</dbReference>
<protein>
    <submittedName>
        <fullName evidence="4">MBL fold metallo-hydrolase</fullName>
    </submittedName>
</protein>
<dbReference type="GO" id="GO:0004521">
    <property type="term" value="F:RNA endonuclease activity"/>
    <property type="evidence" value="ECO:0007669"/>
    <property type="project" value="TreeGrafter"/>
</dbReference>
<dbReference type="PANTHER" id="PTHR11203:SF37">
    <property type="entry name" value="INTEGRATOR COMPLEX SUBUNIT 11"/>
    <property type="match status" value="1"/>
</dbReference>
<dbReference type="PANTHER" id="PTHR11203">
    <property type="entry name" value="CLEAVAGE AND POLYADENYLATION SPECIFICITY FACTOR FAMILY MEMBER"/>
    <property type="match status" value="1"/>
</dbReference>
<dbReference type="GO" id="GO:0016787">
    <property type="term" value="F:hydrolase activity"/>
    <property type="evidence" value="ECO:0007669"/>
    <property type="project" value="UniProtKB-KW"/>
</dbReference>
<dbReference type="Pfam" id="PF10996">
    <property type="entry name" value="Beta-Casp"/>
    <property type="match status" value="1"/>
</dbReference>
<evidence type="ECO:0000259" key="3">
    <source>
        <dbReference type="SMART" id="SM01027"/>
    </source>
</evidence>
<dbReference type="Pfam" id="PF00753">
    <property type="entry name" value="Lactamase_B"/>
    <property type="match status" value="1"/>
</dbReference>
<reference evidence="4 5" key="1">
    <citation type="submission" date="2023-01" db="EMBL/GenBank/DDBJ databases">
        <title>Cultivation and genomic characterization of new, ubiquitous marine nitrite-oxidizing bacteria from the Nitrospirales.</title>
        <authorList>
            <person name="Mueller A.J."/>
            <person name="Daebeler A."/>
            <person name="Herbold C.W."/>
            <person name="Kirkegaard R.H."/>
            <person name="Daims H."/>
        </authorList>
    </citation>
    <scope>NUCLEOTIDE SEQUENCE [LARGE SCALE GENOMIC DNA]</scope>
    <source>
        <strain evidence="4 5">VA</strain>
    </source>
</reference>
<dbReference type="Gene3D" id="3.60.15.10">
    <property type="entry name" value="Ribonuclease Z/Hydroxyacylglutathione hydrolase-like"/>
    <property type="match status" value="1"/>
</dbReference>
<evidence type="ECO:0000313" key="5">
    <source>
        <dbReference type="Proteomes" id="UP001302719"/>
    </source>
</evidence>
<dbReference type="CDD" id="cd16295">
    <property type="entry name" value="TTHA0252-CPSF-like_MBL-fold"/>
    <property type="match status" value="1"/>
</dbReference>
<dbReference type="InterPro" id="IPR036866">
    <property type="entry name" value="RibonucZ/Hydroxyglut_hydro"/>
</dbReference>
<dbReference type="InterPro" id="IPR022712">
    <property type="entry name" value="Beta_Casp"/>
</dbReference>
<keyword evidence="1" id="KW-0378">Hydrolase</keyword>
<dbReference type="EMBL" id="CP116967">
    <property type="protein sequence ID" value="WNM59934.1"/>
    <property type="molecule type" value="Genomic_DNA"/>
</dbReference>
<dbReference type="SUPFAM" id="SSF56281">
    <property type="entry name" value="Metallo-hydrolase/oxidoreductase"/>
    <property type="match status" value="1"/>
</dbReference>
<dbReference type="SMART" id="SM01027">
    <property type="entry name" value="Beta-Casp"/>
    <property type="match status" value="1"/>
</dbReference>
<dbReference type="Pfam" id="PF07521">
    <property type="entry name" value="RMMBL"/>
    <property type="match status" value="1"/>
</dbReference>
<sequence>MKISFHGAARSVTGSRHLIHAGSSRLLLDCGMFQGRRDLAATLNRHLGFDPKSLTAVCLSHAHIDHSGALPVLAKEGFRGSVHMTSATADLTKILLEDSARIQQSDCRYVNKKERRRGPTCVTPFYSIEDVRIIGNQFRGLRYGTNTSAAPNLKVQFHDAGHILGSAGIWVKHQSRGNTTSVLFSGDLGRANMPILRDPHPPPSCDVLIIESTYGDRLHEDDQAKRTAIAKELVTHAIQHKSKIIVPAFSVGRTQEIIMRIKDLVNNGEVDPIPIYIDSPLALKATKVFLQHPECYDEETYQTFTSTGDVFAAKYINFISTAQDSKLLNRRSGPCVIISASGMCEGGRVVHHLKHTIEDEANVIVLVGWQAEHTLGRKLAEEWDTVPIFGIPTQRRAQIVRLNGYSAHADRDDLLAYVRAITPHPRKAFVVHGEERQSLAFAMRLKAEFPGMEVEVPRVDSTHDV</sequence>
<feature type="domain" description="Beta-Casp" evidence="3">
    <location>
        <begin position="254"/>
        <end position="379"/>
    </location>
</feature>
<name>A0AA96GD60_9BACT</name>
<dbReference type="RefSeq" id="WP_312646830.1">
    <property type="nucleotide sequence ID" value="NZ_CP116967.1"/>
</dbReference>
<feature type="domain" description="Metallo-beta-lactamase" evidence="2">
    <location>
        <begin position="13"/>
        <end position="231"/>
    </location>
</feature>
<evidence type="ECO:0000259" key="2">
    <source>
        <dbReference type="SMART" id="SM00849"/>
    </source>
</evidence>
<dbReference type="AlphaFoldDB" id="A0AA96GD60"/>
<dbReference type="KEGG" id="nall:PP769_09305"/>
<keyword evidence="5" id="KW-1185">Reference proteome</keyword>
<dbReference type="Proteomes" id="UP001302719">
    <property type="component" value="Chromosome"/>
</dbReference>
<gene>
    <name evidence="4" type="ORF">PP769_09305</name>
</gene>
<proteinExistence type="predicted"/>
<organism evidence="4 5">
    <name type="scientific">Candidatus Nitrospira allomarina</name>
    <dbReference type="NCBI Taxonomy" id="3020900"/>
    <lineage>
        <taxon>Bacteria</taxon>
        <taxon>Pseudomonadati</taxon>
        <taxon>Nitrospirota</taxon>
        <taxon>Nitrospiria</taxon>
        <taxon>Nitrospirales</taxon>
        <taxon>Nitrospiraceae</taxon>
        <taxon>Nitrospira</taxon>
    </lineage>
</organism>
<evidence type="ECO:0000313" key="4">
    <source>
        <dbReference type="EMBL" id="WNM59934.1"/>
    </source>
</evidence>